<dbReference type="InterPro" id="IPR052259">
    <property type="entry name" value="Nucleoredoxin-like"/>
</dbReference>
<reference evidence="9 10" key="1">
    <citation type="journal article" date="2023" name="Int. J. Mol. Sci.">
        <title>De Novo Assembly and Annotation of 11 Diverse Shrub Willow (Salix) Genomes Reveals Novel Gene Organization in Sex-Linked Regions.</title>
        <authorList>
            <person name="Hyden B."/>
            <person name="Feng K."/>
            <person name="Yates T.B."/>
            <person name="Jawdy S."/>
            <person name="Cereghino C."/>
            <person name="Smart L.B."/>
            <person name="Muchero W."/>
        </authorList>
    </citation>
    <scope>NUCLEOTIDE SEQUENCE [LARGE SCALE GENOMIC DNA]</scope>
    <source>
        <tissue evidence="9">Shoot tip</tissue>
    </source>
</reference>
<dbReference type="PANTHER" id="PTHR13871:SF7">
    <property type="entry name" value="NUCLEOREDOXIN 2-RELATED"/>
    <property type="match status" value="1"/>
</dbReference>
<dbReference type="EC" id="1.8.1.8" evidence="1"/>
<evidence type="ECO:0000256" key="6">
    <source>
        <dbReference type="ARBA" id="ARBA00047804"/>
    </source>
</evidence>
<dbReference type="InterPro" id="IPR036249">
    <property type="entry name" value="Thioredoxin-like_sf"/>
</dbReference>
<proteinExistence type="predicted"/>
<sequence>MLMSSEESTRKLQPSQDEVNGDHSRKISSSRFSSLLASKDRDYLLSRDGTQVKVSELEGKVLGLYFSANWHVPCRSFTTRVLVGAYEHLKSNGSNFEIVFISSDEDLVAFNNYRANMPWLSIPFADLETKKALNTKFDIESIPCLVILQPKDNKYGATLHDGIELLHRFGVRAFPFTEERLQKLEMEEKEKHESQTLINLLTNHDRDYLLGHPAMKQVSPYLAHMPGIEHDLN</sequence>
<keyword evidence="10" id="KW-1185">Reference proteome</keyword>
<dbReference type="PANTHER" id="PTHR13871">
    <property type="entry name" value="THIOREDOXIN"/>
    <property type="match status" value="1"/>
</dbReference>
<comment type="catalytic activity">
    <reaction evidence="6">
        <text>[protein]-dithiol + NADP(+) = [protein]-disulfide + NADPH + H(+)</text>
        <dbReference type="Rhea" id="RHEA:18753"/>
        <dbReference type="Rhea" id="RHEA-COMP:10593"/>
        <dbReference type="Rhea" id="RHEA-COMP:10594"/>
        <dbReference type="ChEBI" id="CHEBI:15378"/>
        <dbReference type="ChEBI" id="CHEBI:29950"/>
        <dbReference type="ChEBI" id="CHEBI:50058"/>
        <dbReference type="ChEBI" id="CHEBI:57783"/>
        <dbReference type="ChEBI" id="CHEBI:58349"/>
        <dbReference type="EC" id="1.8.1.8"/>
    </reaction>
</comment>
<keyword evidence="4" id="KW-0520">NAD</keyword>
<dbReference type="Proteomes" id="UP001162972">
    <property type="component" value="Chromosome 2"/>
</dbReference>
<dbReference type="Pfam" id="PF13905">
    <property type="entry name" value="Thioredoxin_8"/>
    <property type="match status" value="1"/>
</dbReference>
<evidence type="ECO:0000256" key="4">
    <source>
        <dbReference type="ARBA" id="ARBA00023027"/>
    </source>
</evidence>
<feature type="region of interest" description="Disordered" evidence="7">
    <location>
        <begin position="1"/>
        <end position="28"/>
    </location>
</feature>
<accession>A0AAD6JL03</accession>
<evidence type="ECO:0000256" key="1">
    <source>
        <dbReference type="ARBA" id="ARBA00012612"/>
    </source>
</evidence>
<dbReference type="EMBL" id="JAPFFJ010000017">
    <property type="protein sequence ID" value="KAJ6405960.1"/>
    <property type="molecule type" value="Genomic_DNA"/>
</dbReference>
<organism evidence="9 10">
    <name type="scientific">Salix udensis</name>
    <dbReference type="NCBI Taxonomy" id="889485"/>
    <lineage>
        <taxon>Eukaryota</taxon>
        <taxon>Viridiplantae</taxon>
        <taxon>Streptophyta</taxon>
        <taxon>Embryophyta</taxon>
        <taxon>Tracheophyta</taxon>
        <taxon>Spermatophyta</taxon>
        <taxon>Magnoliopsida</taxon>
        <taxon>eudicotyledons</taxon>
        <taxon>Gunneridae</taxon>
        <taxon>Pentapetalae</taxon>
        <taxon>rosids</taxon>
        <taxon>fabids</taxon>
        <taxon>Malpighiales</taxon>
        <taxon>Salicaceae</taxon>
        <taxon>Saliceae</taxon>
        <taxon>Salix</taxon>
    </lineage>
</organism>
<evidence type="ECO:0000259" key="8">
    <source>
        <dbReference type="Pfam" id="PF13905"/>
    </source>
</evidence>
<comment type="catalytic activity">
    <reaction evidence="5">
        <text>[protein]-dithiol + NAD(+) = [protein]-disulfide + NADH + H(+)</text>
        <dbReference type="Rhea" id="RHEA:18749"/>
        <dbReference type="Rhea" id="RHEA-COMP:10593"/>
        <dbReference type="Rhea" id="RHEA-COMP:10594"/>
        <dbReference type="ChEBI" id="CHEBI:15378"/>
        <dbReference type="ChEBI" id="CHEBI:29950"/>
        <dbReference type="ChEBI" id="CHEBI:50058"/>
        <dbReference type="ChEBI" id="CHEBI:57540"/>
        <dbReference type="ChEBI" id="CHEBI:57945"/>
        <dbReference type="EC" id="1.8.1.8"/>
    </reaction>
</comment>
<comment type="caution">
    <text evidence="9">The sequence shown here is derived from an EMBL/GenBank/DDBJ whole genome shotgun (WGS) entry which is preliminary data.</text>
</comment>
<dbReference type="SUPFAM" id="SSF52833">
    <property type="entry name" value="Thioredoxin-like"/>
    <property type="match status" value="1"/>
</dbReference>
<evidence type="ECO:0000313" key="9">
    <source>
        <dbReference type="EMBL" id="KAJ6405960.1"/>
    </source>
</evidence>
<feature type="domain" description="Thioredoxin-like fold" evidence="8">
    <location>
        <begin position="59"/>
        <end position="151"/>
    </location>
</feature>
<name>A0AAD6JL03_9ROSI</name>
<evidence type="ECO:0000313" key="10">
    <source>
        <dbReference type="Proteomes" id="UP001162972"/>
    </source>
</evidence>
<dbReference type="GO" id="GO:0047134">
    <property type="term" value="F:protein-disulfide reductase [NAD(P)H] activity"/>
    <property type="evidence" value="ECO:0007669"/>
    <property type="project" value="UniProtKB-EC"/>
</dbReference>
<gene>
    <name evidence="9" type="ORF">OIU84_013849</name>
</gene>
<protein>
    <recommendedName>
        <fullName evidence="1">protein-disulfide reductase</fullName>
        <ecNumber evidence="1">1.8.1.8</ecNumber>
    </recommendedName>
</protein>
<keyword evidence="3" id="KW-0560">Oxidoreductase</keyword>
<dbReference type="Gene3D" id="3.40.30.10">
    <property type="entry name" value="Glutaredoxin"/>
    <property type="match status" value="1"/>
</dbReference>
<evidence type="ECO:0000256" key="5">
    <source>
        <dbReference type="ARBA" id="ARBA00047388"/>
    </source>
</evidence>
<evidence type="ECO:0000256" key="7">
    <source>
        <dbReference type="SAM" id="MobiDB-lite"/>
    </source>
</evidence>
<dbReference type="AlphaFoldDB" id="A0AAD6JL03"/>
<dbReference type="InterPro" id="IPR012336">
    <property type="entry name" value="Thioredoxin-like_fold"/>
</dbReference>
<evidence type="ECO:0000256" key="3">
    <source>
        <dbReference type="ARBA" id="ARBA00023002"/>
    </source>
</evidence>
<evidence type="ECO:0000256" key="2">
    <source>
        <dbReference type="ARBA" id="ARBA00022737"/>
    </source>
</evidence>
<keyword evidence="2" id="KW-0677">Repeat</keyword>